<feature type="transmembrane region" description="Helical" evidence="8">
    <location>
        <begin position="154"/>
        <end position="172"/>
    </location>
</feature>
<keyword evidence="11" id="KW-1185">Reference proteome</keyword>
<feature type="transmembrane region" description="Helical" evidence="8">
    <location>
        <begin position="328"/>
        <end position="351"/>
    </location>
</feature>
<dbReference type="Proteomes" id="UP001607303">
    <property type="component" value="Unassembled WGS sequence"/>
</dbReference>
<keyword evidence="5 8" id="KW-0812">Transmembrane</keyword>
<sequence length="908" mass="101565">MLRENGTTSAFDLWPQWLTAASEKCQILIAVTILAVSLGLVAGWTSPYLAKFTHKETKIHITEDEASWIASFLPMGRLFGAICGSLSLEYFGSKISLVITGLPLMIGWICMIFATTAVGFYVFRILTGASMGMFFTCFPIFIGEISTARIRGALIGLVINGLPIGTVIGNIMGPQISYKWFGVISLLLTSIFLLTFPCLPKSPYYLIRHNSMENAAKSIYFYHRKSNVTEEIKEIKIFIEETRVSTLRQRLKLMAEPNNRNAFLIVVSLFFFMQIGGLNSIVFYMEIIIRKAKVTFISPSSVVIIVTSIGIIYGWLGIYAIDRYGRKLLLIISCSSISIGMMTIGTHFLLLTHGYNSEMLQPLPVISMIMFMMICFGLTSVPSTLLSELFPVTLKSIAGFISSFTSALFAFISTKTFQPLVDLLTMPYVFFIYGSITILCIFYTIFYVPETKGKTLKEIQVLLKSRNRHADRRIGLLLMQIGLLAGWSSPYIERLLTGQSFMLITVKEASLIVSFLNLGRLFGAIIGVIFVNIFGSRKSILICTIPMSFCWIFTIIADRIFWLYLGRICGGISMGISYSCFSLYLGEIADSNIRGALVTVGMAGVSCGTLFIFLMACYLSFRISAIVNLIFNIILTILFIWLPDTPHHLVKTNQDEKAKQSILWYHRDSNVDLELSNLKNFYNEFNGSTFVALKQFKIPQIRNAMLVTIALFFYTQMCGLNTILFYMETIIKSAQVDFIEPSFIVIIVTIFGIMASLISMTLIDTFGRKILMCCSCLMVIISLSSLGTHFQLLDMNVDPKMIQWLPIACIILFEMAAFVGLLPVPSAVVGEIFPPNIKCVAASISTISLCGDVKRGNVGMELGQFHILQGNISTTCSLTVLNVTWPRVLWYRGNWTLPYLAQTIINKR</sequence>
<dbReference type="PANTHER" id="PTHR48021:SF1">
    <property type="entry name" value="GH07001P-RELATED"/>
    <property type="match status" value="1"/>
</dbReference>
<feature type="transmembrane region" description="Helical" evidence="8">
    <location>
        <begin position="474"/>
        <end position="492"/>
    </location>
</feature>
<keyword evidence="4" id="KW-0762">Sugar transport</keyword>
<feature type="domain" description="Major facilitator superfamily (MFS) profile" evidence="9">
    <location>
        <begin position="474"/>
        <end position="908"/>
    </location>
</feature>
<organism evidence="10 11">
    <name type="scientific">Vespula maculifrons</name>
    <name type="common">Eastern yellow jacket</name>
    <name type="synonym">Wasp</name>
    <dbReference type="NCBI Taxonomy" id="7453"/>
    <lineage>
        <taxon>Eukaryota</taxon>
        <taxon>Metazoa</taxon>
        <taxon>Ecdysozoa</taxon>
        <taxon>Arthropoda</taxon>
        <taxon>Hexapoda</taxon>
        <taxon>Insecta</taxon>
        <taxon>Pterygota</taxon>
        <taxon>Neoptera</taxon>
        <taxon>Endopterygota</taxon>
        <taxon>Hymenoptera</taxon>
        <taxon>Apocrita</taxon>
        <taxon>Aculeata</taxon>
        <taxon>Vespoidea</taxon>
        <taxon>Vespidae</taxon>
        <taxon>Vespinae</taxon>
        <taxon>Vespula</taxon>
    </lineage>
</organism>
<feature type="transmembrane region" description="Helical" evidence="8">
    <location>
        <begin position="621"/>
        <end position="642"/>
    </location>
</feature>
<accession>A0ABD2CXD2</accession>
<feature type="transmembrane region" description="Helical" evidence="8">
    <location>
        <begin position="426"/>
        <end position="448"/>
    </location>
</feature>
<evidence type="ECO:0000313" key="10">
    <source>
        <dbReference type="EMBL" id="KAL2749781.1"/>
    </source>
</evidence>
<feature type="transmembrane region" description="Helical" evidence="8">
    <location>
        <begin position="738"/>
        <end position="758"/>
    </location>
</feature>
<dbReference type="AlphaFoldDB" id="A0ABD2CXD2"/>
<comment type="caution">
    <text evidence="10">The sequence shown here is derived from an EMBL/GenBank/DDBJ whole genome shotgun (WGS) entry which is preliminary data.</text>
</comment>
<dbReference type="PROSITE" id="PS00216">
    <property type="entry name" value="SUGAR_TRANSPORT_1"/>
    <property type="match status" value="1"/>
</dbReference>
<evidence type="ECO:0000256" key="3">
    <source>
        <dbReference type="ARBA" id="ARBA00022475"/>
    </source>
</evidence>
<evidence type="ECO:0000256" key="1">
    <source>
        <dbReference type="ARBA" id="ARBA00004651"/>
    </source>
</evidence>
<dbReference type="EMBL" id="JAYRBN010000026">
    <property type="protein sequence ID" value="KAL2749781.1"/>
    <property type="molecule type" value="Genomic_DNA"/>
</dbReference>
<dbReference type="PROSITE" id="PS00217">
    <property type="entry name" value="SUGAR_TRANSPORT_2"/>
    <property type="match status" value="1"/>
</dbReference>
<feature type="transmembrane region" description="Helical" evidence="8">
    <location>
        <begin position="66"/>
        <end position="88"/>
    </location>
</feature>
<dbReference type="InterPro" id="IPR020846">
    <property type="entry name" value="MFS_dom"/>
</dbReference>
<protein>
    <submittedName>
        <fullName evidence="10">TRET1 protein</fullName>
    </submittedName>
</protein>
<evidence type="ECO:0000313" key="11">
    <source>
        <dbReference type="Proteomes" id="UP001607303"/>
    </source>
</evidence>
<evidence type="ECO:0000256" key="4">
    <source>
        <dbReference type="ARBA" id="ARBA00022597"/>
    </source>
</evidence>
<keyword evidence="3" id="KW-1003">Cell membrane</keyword>
<feature type="transmembrane region" description="Helical" evidence="8">
    <location>
        <begin position="512"/>
        <end position="533"/>
    </location>
</feature>
<feature type="domain" description="Major facilitator superfamily (MFS) profile" evidence="9">
    <location>
        <begin position="1"/>
        <end position="452"/>
    </location>
</feature>
<dbReference type="Gene3D" id="1.20.1250.20">
    <property type="entry name" value="MFS general substrate transporter like domains"/>
    <property type="match status" value="2"/>
</dbReference>
<feature type="transmembrane region" description="Helical" evidence="8">
    <location>
        <begin position="804"/>
        <end position="824"/>
    </location>
</feature>
<feature type="transmembrane region" description="Helical" evidence="8">
    <location>
        <begin position="121"/>
        <end position="142"/>
    </location>
</feature>
<dbReference type="FunFam" id="1.20.1250.20:FF:000218">
    <property type="entry name" value="facilitated trehalose transporter Tret1"/>
    <property type="match status" value="2"/>
</dbReference>
<feature type="transmembrane region" description="Helical" evidence="8">
    <location>
        <begin position="27"/>
        <end position="46"/>
    </location>
</feature>
<feature type="transmembrane region" description="Helical" evidence="8">
    <location>
        <begin position="262"/>
        <end position="284"/>
    </location>
</feature>
<reference evidence="10 11" key="1">
    <citation type="journal article" date="2024" name="Ann. Entomol. Soc. Am.">
        <title>Genomic analyses of the southern and eastern yellowjacket wasps (Hymenoptera: Vespidae) reveal evolutionary signatures of social life.</title>
        <authorList>
            <person name="Catto M.A."/>
            <person name="Caine P.B."/>
            <person name="Orr S.E."/>
            <person name="Hunt B.G."/>
            <person name="Goodisman M.A.D."/>
        </authorList>
    </citation>
    <scope>NUCLEOTIDE SEQUENCE [LARGE SCALE GENOMIC DNA]</scope>
    <source>
        <strain evidence="10">232</strain>
        <tissue evidence="10">Head and thorax</tissue>
    </source>
</reference>
<keyword evidence="7 8" id="KW-0472">Membrane</keyword>
<evidence type="ECO:0000256" key="7">
    <source>
        <dbReference type="ARBA" id="ARBA00023136"/>
    </source>
</evidence>
<feature type="transmembrane region" description="Helical" evidence="8">
    <location>
        <begin position="596"/>
        <end position="615"/>
    </location>
</feature>
<feature type="transmembrane region" description="Helical" evidence="8">
    <location>
        <begin position="178"/>
        <end position="199"/>
    </location>
</feature>
<name>A0ABD2CXD2_VESMC</name>
<feature type="transmembrane region" description="Helical" evidence="8">
    <location>
        <begin position="704"/>
        <end position="726"/>
    </location>
</feature>
<feature type="transmembrane region" description="Helical" evidence="8">
    <location>
        <begin position="95"/>
        <end position="115"/>
    </location>
</feature>
<evidence type="ECO:0000256" key="5">
    <source>
        <dbReference type="ARBA" id="ARBA00022692"/>
    </source>
</evidence>
<evidence type="ECO:0000259" key="9">
    <source>
        <dbReference type="PROSITE" id="PS50850"/>
    </source>
</evidence>
<dbReference type="Pfam" id="PF00083">
    <property type="entry name" value="Sugar_tr"/>
    <property type="match status" value="2"/>
</dbReference>
<dbReference type="PROSITE" id="PS50850">
    <property type="entry name" value="MFS"/>
    <property type="match status" value="2"/>
</dbReference>
<evidence type="ECO:0000256" key="2">
    <source>
        <dbReference type="ARBA" id="ARBA00022448"/>
    </source>
</evidence>
<evidence type="ECO:0000256" key="8">
    <source>
        <dbReference type="SAM" id="Phobius"/>
    </source>
</evidence>
<feature type="transmembrane region" description="Helical" evidence="8">
    <location>
        <begin position="563"/>
        <end position="584"/>
    </location>
</feature>
<dbReference type="InterPro" id="IPR036259">
    <property type="entry name" value="MFS_trans_sf"/>
</dbReference>
<dbReference type="PANTHER" id="PTHR48021">
    <property type="match status" value="1"/>
</dbReference>
<feature type="transmembrane region" description="Helical" evidence="8">
    <location>
        <begin position="296"/>
        <end position="316"/>
    </location>
</feature>
<dbReference type="GO" id="GO:0005886">
    <property type="term" value="C:plasma membrane"/>
    <property type="evidence" value="ECO:0007669"/>
    <property type="project" value="UniProtKB-SubCell"/>
</dbReference>
<gene>
    <name evidence="10" type="ORF">V1477_001852</name>
</gene>
<feature type="transmembrane region" description="Helical" evidence="8">
    <location>
        <begin position="397"/>
        <end position="414"/>
    </location>
</feature>
<comment type="subcellular location">
    <subcellularLocation>
        <location evidence="1">Cell membrane</location>
        <topology evidence="1">Multi-pass membrane protein</topology>
    </subcellularLocation>
</comment>
<dbReference type="InterPro" id="IPR050549">
    <property type="entry name" value="MFS_Trehalose_Transporter"/>
</dbReference>
<dbReference type="InterPro" id="IPR005828">
    <property type="entry name" value="MFS_sugar_transport-like"/>
</dbReference>
<feature type="transmembrane region" description="Helical" evidence="8">
    <location>
        <begin position="363"/>
        <end position="385"/>
    </location>
</feature>
<keyword evidence="6 8" id="KW-1133">Transmembrane helix</keyword>
<dbReference type="InterPro" id="IPR005829">
    <property type="entry name" value="Sugar_transporter_CS"/>
</dbReference>
<feature type="transmembrane region" description="Helical" evidence="8">
    <location>
        <begin position="770"/>
        <end position="792"/>
    </location>
</feature>
<keyword evidence="2" id="KW-0813">Transport</keyword>
<dbReference type="SUPFAM" id="SSF103473">
    <property type="entry name" value="MFS general substrate transporter"/>
    <property type="match status" value="2"/>
</dbReference>
<proteinExistence type="predicted"/>
<feature type="transmembrane region" description="Helical" evidence="8">
    <location>
        <begin position="540"/>
        <end position="557"/>
    </location>
</feature>
<evidence type="ECO:0000256" key="6">
    <source>
        <dbReference type="ARBA" id="ARBA00022989"/>
    </source>
</evidence>